<dbReference type="Proteomes" id="UP000813463">
    <property type="component" value="Chromosome 4"/>
</dbReference>
<evidence type="ECO:0000313" key="3">
    <source>
        <dbReference type="RefSeq" id="XP_056697426.1"/>
    </source>
</evidence>
<name>A0ABM3RP77_SPIOL</name>
<keyword evidence="2" id="KW-1185">Reference proteome</keyword>
<reference evidence="2" key="1">
    <citation type="journal article" date="2021" name="Nat. Commun.">
        <title>Genomic analyses provide insights into spinach domestication and the genetic basis of agronomic traits.</title>
        <authorList>
            <person name="Cai X."/>
            <person name="Sun X."/>
            <person name="Xu C."/>
            <person name="Sun H."/>
            <person name="Wang X."/>
            <person name="Ge C."/>
            <person name="Zhang Z."/>
            <person name="Wang Q."/>
            <person name="Fei Z."/>
            <person name="Jiao C."/>
            <person name="Wang Q."/>
        </authorList>
    </citation>
    <scope>NUCLEOTIDE SEQUENCE [LARGE SCALE GENOMIC DNA]</scope>
    <source>
        <strain evidence="2">cv. Varoflay</strain>
    </source>
</reference>
<proteinExistence type="predicted"/>
<accession>A0ABM3RP77</accession>
<organism evidence="2 3">
    <name type="scientific">Spinacia oleracea</name>
    <name type="common">Spinach</name>
    <dbReference type="NCBI Taxonomy" id="3562"/>
    <lineage>
        <taxon>Eukaryota</taxon>
        <taxon>Viridiplantae</taxon>
        <taxon>Streptophyta</taxon>
        <taxon>Embryophyta</taxon>
        <taxon>Tracheophyta</taxon>
        <taxon>Spermatophyta</taxon>
        <taxon>Magnoliopsida</taxon>
        <taxon>eudicotyledons</taxon>
        <taxon>Gunneridae</taxon>
        <taxon>Pentapetalae</taxon>
        <taxon>Caryophyllales</taxon>
        <taxon>Chenopodiaceae</taxon>
        <taxon>Chenopodioideae</taxon>
        <taxon>Anserineae</taxon>
        <taxon>Spinacia</taxon>
    </lineage>
</organism>
<dbReference type="RefSeq" id="XP_056697426.1">
    <property type="nucleotide sequence ID" value="XM_056841448.1"/>
</dbReference>
<feature type="compositionally biased region" description="Basic and acidic residues" evidence="1">
    <location>
        <begin position="139"/>
        <end position="153"/>
    </location>
</feature>
<gene>
    <name evidence="3" type="primary">LOC130471377</name>
</gene>
<feature type="region of interest" description="Disordered" evidence="1">
    <location>
        <begin position="30"/>
        <end position="99"/>
    </location>
</feature>
<evidence type="ECO:0000256" key="1">
    <source>
        <dbReference type="SAM" id="MobiDB-lite"/>
    </source>
</evidence>
<feature type="region of interest" description="Disordered" evidence="1">
    <location>
        <begin position="133"/>
        <end position="161"/>
    </location>
</feature>
<reference evidence="3" key="2">
    <citation type="submission" date="2025-08" db="UniProtKB">
        <authorList>
            <consortium name="RefSeq"/>
        </authorList>
    </citation>
    <scope>IDENTIFICATION</scope>
    <source>
        <tissue evidence="3">Leaf</tissue>
    </source>
</reference>
<feature type="compositionally biased region" description="Basic and acidic residues" evidence="1">
    <location>
        <begin position="40"/>
        <end position="54"/>
    </location>
</feature>
<dbReference type="GeneID" id="130471377"/>
<protein>
    <submittedName>
        <fullName evidence="3">Hyphally regulated cell wall protein 1-like</fullName>
    </submittedName>
</protein>
<evidence type="ECO:0000313" key="2">
    <source>
        <dbReference type="Proteomes" id="UP000813463"/>
    </source>
</evidence>
<sequence length="161" mass="17408">MERGTKSLQELEWDGSFNNHKQRRHELLEEIETGEGCETGEARRGARERKEGGREVAAGWAARQGCAGGSARQGREGDGGWGRRKNWKKRGECEGEDGGAGVAVVDVRGGWRSSVIEGGSESGWGWWLWHGGAARGRKKEAGEGSRDATEEGARGSTVVVE</sequence>